<protein>
    <submittedName>
        <fullName evidence="1">dTDP-4-dehydrorhamnose 3,5-epimerase</fullName>
        <ecNumber evidence="1">5.1.3.13</ecNumber>
    </submittedName>
</protein>
<reference evidence="1 2" key="1">
    <citation type="submission" date="2020-08" db="EMBL/GenBank/DDBJ databases">
        <title>Genomic Encyclopedia of Type Strains, Phase IV (KMG-IV): sequencing the most valuable type-strain genomes for metagenomic binning, comparative biology and taxonomic classification.</title>
        <authorList>
            <person name="Goeker M."/>
        </authorList>
    </citation>
    <scope>NUCLEOTIDE SEQUENCE [LARGE SCALE GENOMIC DNA]</scope>
    <source>
        <strain evidence="1 2">DSM 23447</strain>
    </source>
</reference>
<name>A0A7W6IKK8_9HYPH</name>
<dbReference type="GO" id="GO:0008830">
    <property type="term" value="F:dTDP-4-dehydrorhamnose 3,5-epimerase activity"/>
    <property type="evidence" value="ECO:0007669"/>
    <property type="project" value="UniProtKB-EC"/>
</dbReference>
<dbReference type="Proteomes" id="UP000547011">
    <property type="component" value="Unassembled WGS sequence"/>
</dbReference>
<dbReference type="Gene3D" id="2.60.120.10">
    <property type="entry name" value="Jelly Rolls"/>
    <property type="match status" value="1"/>
</dbReference>
<evidence type="ECO:0000313" key="1">
    <source>
        <dbReference type="EMBL" id="MBB4051289.1"/>
    </source>
</evidence>
<comment type="caution">
    <text evidence="1">The sequence shown here is derived from an EMBL/GenBank/DDBJ whole genome shotgun (WGS) entry which is preliminary data.</text>
</comment>
<dbReference type="InterPro" id="IPR011051">
    <property type="entry name" value="RmlC_Cupin_sf"/>
</dbReference>
<sequence>MAPLIQWKPLASLATPPDGLLLSPERQIPTVGGAVFHAIKQTSQGFTGFGEAYFSLVDAGSVRDWKRHTRMTLNLVVPIGRIAFLLAKQDGERWSDFHYAVLGPASYSRLTVSPRWFMTFVGLGPAQSILMNVADLAYDPEEAERLPAGVGPQVPGIEQLMVGEGTVAI</sequence>
<keyword evidence="2" id="KW-1185">Reference proteome</keyword>
<dbReference type="InterPro" id="IPR014710">
    <property type="entry name" value="RmlC-like_jellyroll"/>
</dbReference>
<gene>
    <name evidence="1" type="ORF">GGR20_000907</name>
</gene>
<dbReference type="RefSeq" id="WP_183309990.1">
    <property type="nucleotide sequence ID" value="NZ_JACIEW010000001.1"/>
</dbReference>
<evidence type="ECO:0000313" key="2">
    <source>
        <dbReference type="Proteomes" id="UP000547011"/>
    </source>
</evidence>
<dbReference type="AlphaFoldDB" id="A0A7W6IKK8"/>
<dbReference type="SUPFAM" id="SSF51182">
    <property type="entry name" value="RmlC-like cupins"/>
    <property type="match status" value="1"/>
</dbReference>
<proteinExistence type="predicted"/>
<dbReference type="EC" id="5.1.3.13" evidence="1"/>
<dbReference type="EMBL" id="JACIEW010000001">
    <property type="protein sequence ID" value="MBB4051289.1"/>
    <property type="molecule type" value="Genomic_DNA"/>
</dbReference>
<accession>A0A7W6IKK8</accession>
<keyword evidence="1" id="KW-0413">Isomerase</keyword>
<organism evidence="1 2">
    <name type="scientific">Devosia subaequoris</name>
    <dbReference type="NCBI Taxonomy" id="395930"/>
    <lineage>
        <taxon>Bacteria</taxon>
        <taxon>Pseudomonadati</taxon>
        <taxon>Pseudomonadota</taxon>
        <taxon>Alphaproteobacteria</taxon>
        <taxon>Hyphomicrobiales</taxon>
        <taxon>Devosiaceae</taxon>
        <taxon>Devosia</taxon>
    </lineage>
</organism>